<feature type="domain" description="Retrotransposon gag" evidence="2">
    <location>
        <begin position="69"/>
        <end position="111"/>
    </location>
</feature>
<organism evidence="3 4">
    <name type="scientific">Acer yangbiense</name>
    <dbReference type="NCBI Taxonomy" id="1000413"/>
    <lineage>
        <taxon>Eukaryota</taxon>
        <taxon>Viridiplantae</taxon>
        <taxon>Streptophyta</taxon>
        <taxon>Embryophyta</taxon>
        <taxon>Tracheophyta</taxon>
        <taxon>Spermatophyta</taxon>
        <taxon>Magnoliopsida</taxon>
        <taxon>eudicotyledons</taxon>
        <taxon>Gunneridae</taxon>
        <taxon>Pentapetalae</taxon>
        <taxon>rosids</taxon>
        <taxon>malvids</taxon>
        <taxon>Sapindales</taxon>
        <taxon>Sapindaceae</taxon>
        <taxon>Hippocastanoideae</taxon>
        <taxon>Acereae</taxon>
        <taxon>Acer</taxon>
    </lineage>
</organism>
<reference evidence="4" key="1">
    <citation type="journal article" date="2019" name="Gigascience">
        <title>De novo genome assembly of the endangered Acer yangbiense, a plant species with extremely small populations endemic to Yunnan Province, China.</title>
        <authorList>
            <person name="Yang J."/>
            <person name="Wariss H.M."/>
            <person name="Tao L."/>
            <person name="Zhang R."/>
            <person name="Yun Q."/>
            <person name="Hollingsworth P."/>
            <person name="Dao Z."/>
            <person name="Luo G."/>
            <person name="Guo H."/>
            <person name="Ma Y."/>
            <person name="Sun W."/>
        </authorList>
    </citation>
    <scope>NUCLEOTIDE SEQUENCE [LARGE SCALE GENOMIC DNA]</scope>
    <source>
        <strain evidence="4">cv. Malutang</strain>
    </source>
</reference>
<name>A0A5C7HMA3_9ROSI</name>
<feature type="region of interest" description="Disordered" evidence="1">
    <location>
        <begin position="255"/>
        <end position="277"/>
    </location>
</feature>
<dbReference type="Pfam" id="PF03732">
    <property type="entry name" value="Retrotrans_gag"/>
    <property type="match status" value="1"/>
</dbReference>
<evidence type="ECO:0000259" key="2">
    <source>
        <dbReference type="Pfam" id="PF03732"/>
    </source>
</evidence>
<proteinExistence type="predicted"/>
<dbReference type="CDD" id="cd00303">
    <property type="entry name" value="retropepsin_like"/>
    <property type="match status" value="1"/>
</dbReference>
<dbReference type="OrthoDB" id="1740536at2759"/>
<dbReference type="EMBL" id="VAHF01000008">
    <property type="protein sequence ID" value="TXG57416.1"/>
    <property type="molecule type" value="Genomic_DNA"/>
</dbReference>
<dbReference type="Gene3D" id="2.40.70.10">
    <property type="entry name" value="Acid Proteases"/>
    <property type="match status" value="1"/>
</dbReference>
<feature type="compositionally biased region" description="Polar residues" evidence="1">
    <location>
        <begin position="153"/>
        <end position="165"/>
    </location>
</feature>
<evidence type="ECO:0000256" key="1">
    <source>
        <dbReference type="SAM" id="MobiDB-lite"/>
    </source>
</evidence>
<dbReference type="Proteomes" id="UP000323000">
    <property type="component" value="Chromosome 8"/>
</dbReference>
<evidence type="ECO:0000313" key="3">
    <source>
        <dbReference type="EMBL" id="TXG57416.1"/>
    </source>
</evidence>
<feature type="compositionally biased region" description="Polar residues" evidence="1">
    <location>
        <begin position="260"/>
        <end position="274"/>
    </location>
</feature>
<dbReference type="AlphaFoldDB" id="A0A5C7HMA3"/>
<dbReference type="InterPro" id="IPR021109">
    <property type="entry name" value="Peptidase_aspartic_dom_sf"/>
</dbReference>
<dbReference type="PANTHER" id="PTHR33240:SF15">
    <property type="entry name" value="GAG-PRO-LIKE PROTEIN"/>
    <property type="match status" value="1"/>
</dbReference>
<comment type="caution">
    <text evidence="3">The sequence shown here is derived from an EMBL/GenBank/DDBJ whole genome shotgun (WGS) entry which is preliminary data.</text>
</comment>
<evidence type="ECO:0000313" key="4">
    <source>
        <dbReference type="Proteomes" id="UP000323000"/>
    </source>
</evidence>
<protein>
    <recommendedName>
        <fullName evidence="2">Retrotransposon gag domain-containing protein</fullName>
    </recommendedName>
</protein>
<feature type="compositionally biased region" description="Basic and acidic residues" evidence="1">
    <location>
        <begin position="122"/>
        <end position="152"/>
    </location>
</feature>
<dbReference type="PANTHER" id="PTHR33240">
    <property type="entry name" value="OS08G0508500 PROTEIN"/>
    <property type="match status" value="1"/>
</dbReference>
<dbReference type="InterPro" id="IPR005162">
    <property type="entry name" value="Retrotrans_gag_dom"/>
</dbReference>
<sequence>MWVHRILRREILREIPLRIQKPSMSYKTNLQTFRTRYTMVTVGDPDDHLDSYLDWMNMQGASDAVKCRVFPLTLSGDARTWYGSLKRQSISSFNELSKEFCSGFAASRRRRRHMYATAEDISDSKSHATSAEHFEAPRRWGRQTRDKGKEPQMSRQVNTGNTARNTRFPLRDKFEEYTSLRFPLDRILEIANKEKLLRKPKPLYSAPEMRDRRIHCKFHNDHGHETRKCRDLRDQVEELVRNGKLLDCVKPQESSEKITKAQQHQSHQTPVNVQDSDDEEPINFIDVVPVTGDPRSTSSRKALASVCLTTTPEDAPRHWVPLSFSTEDSYEIRYPHCDALVISVKIGNHTVKRTLIDHGSSLDIIHWDPLQNLGYTIPQLQASRYCIRGIGGHRTKPVGQIDLPVRFGTRPRIRTVWVSFQVIDIPFPFNILIGRPTLYTLRAATSIYSLKLKFPTELGPGEVTGDQEEYKRCIQIGSNPILIIGNYSAAPVPRRNAPKQ</sequence>
<accession>A0A5C7HMA3</accession>
<keyword evidence="4" id="KW-1185">Reference proteome</keyword>
<dbReference type="SUPFAM" id="SSF50630">
    <property type="entry name" value="Acid proteases"/>
    <property type="match status" value="1"/>
</dbReference>
<feature type="region of interest" description="Disordered" evidence="1">
    <location>
        <begin position="119"/>
        <end position="168"/>
    </location>
</feature>
<gene>
    <name evidence="3" type="ORF">EZV62_018729</name>
</gene>